<evidence type="ECO:0000313" key="1">
    <source>
        <dbReference type="EMBL" id="EAY24691.1"/>
    </source>
</evidence>
<accession>A1ZY40</accession>
<gene>
    <name evidence="1" type="ORF">M23134_03001</name>
</gene>
<reference evidence="1 2" key="1">
    <citation type="submission" date="2007-01" db="EMBL/GenBank/DDBJ databases">
        <authorList>
            <person name="Haygood M."/>
            <person name="Podell S."/>
            <person name="Anderson C."/>
            <person name="Hopkinson B."/>
            <person name="Roe K."/>
            <person name="Barbeau K."/>
            <person name="Gaasterland T."/>
            <person name="Ferriera S."/>
            <person name="Johnson J."/>
            <person name="Kravitz S."/>
            <person name="Beeson K."/>
            <person name="Sutton G."/>
            <person name="Rogers Y.-H."/>
            <person name="Friedman R."/>
            <person name="Frazier M."/>
            <person name="Venter J.C."/>
        </authorList>
    </citation>
    <scope>NUCLEOTIDE SEQUENCE [LARGE SCALE GENOMIC DNA]</scope>
    <source>
        <strain evidence="1 2">ATCC 23134</strain>
    </source>
</reference>
<sequence>MYLCHVFKKRLLKKMLGLLQLFRLSADCSIVKIVRKATQNGFAQP</sequence>
<evidence type="ECO:0000313" key="2">
    <source>
        <dbReference type="Proteomes" id="UP000004095"/>
    </source>
</evidence>
<dbReference type="AlphaFoldDB" id="A1ZY40"/>
<comment type="caution">
    <text evidence="1">The sequence shown here is derived from an EMBL/GenBank/DDBJ whole genome shotgun (WGS) entry which is preliminary data.</text>
</comment>
<dbReference type="Proteomes" id="UP000004095">
    <property type="component" value="Unassembled WGS sequence"/>
</dbReference>
<dbReference type="EMBL" id="AAWS01000063">
    <property type="protein sequence ID" value="EAY24691.1"/>
    <property type="molecule type" value="Genomic_DNA"/>
</dbReference>
<keyword evidence="2" id="KW-1185">Reference proteome</keyword>
<name>A1ZY40_MICM2</name>
<organism evidence="1 2">
    <name type="scientific">Microscilla marina ATCC 23134</name>
    <dbReference type="NCBI Taxonomy" id="313606"/>
    <lineage>
        <taxon>Bacteria</taxon>
        <taxon>Pseudomonadati</taxon>
        <taxon>Bacteroidota</taxon>
        <taxon>Cytophagia</taxon>
        <taxon>Cytophagales</taxon>
        <taxon>Microscillaceae</taxon>
        <taxon>Microscilla</taxon>
    </lineage>
</organism>
<proteinExistence type="predicted"/>
<protein>
    <submittedName>
        <fullName evidence="1">Uncharacterized protein</fullName>
    </submittedName>
</protein>